<dbReference type="InterPro" id="IPR010982">
    <property type="entry name" value="Lambda_DNA-bd_dom_sf"/>
</dbReference>
<dbReference type="Pfam" id="PF13443">
    <property type="entry name" value="HTH_26"/>
    <property type="match status" value="1"/>
</dbReference>
<dbReference type="GO" id="GO:0003677">
    <property type="term" value="F:DNA binding"/>
    <property type="evidence" value="ECO:0007669"/>
    <property type="project" value="InterPro"/>
</dbReference>
<dbReference type="PANTHER" id="PTHR37301:SF1">
    <property type="entry name" value="DNA-BINDING PROTEIN"/>
    <property type="match status" value="1"/>
</dbReference>
<evidence type="ECO:0000313" key="2">
    <source>
        <dbReference type="EMBL" id="SOY32886.1"/>
    </source>
</evidence>
<keyword evidence="3" id="KW-1185">Reference proteome</keyword>
<organism evidence="2 3">
    <name type="scientific">Acetatifactor muris</name>
    <dbReference type="NCBI Taxonomy" id="879566"/>
    <lineage>
        <taxon>Bacteria</taxon>
        <taxon>Bacillati</taxon>
        <taxon>Bacillota</taxon>
        <taxon>Clostridia</taxon>
        <taxon>Lachnospirales</taxon>
        <taxon>Lachnospiraceae</taxon>
        <taxon>Acetatifactor</taxon>
    </lineage>
</organism>
<feature type="domain" description="HTH cro/C1-type" evidence="1">
    <location>
        <begin position="10"/>
        <end position="62"/>
    </location>
</feature>
<gene>
    <name evidence="2" type="ORF">AMURIS_05654</name>
</gene>
<reference evidence="2 3" key="1">
    <citation type="submission" date="2018-01" db="EMBL/GenBank/DDBJ databases">
        <authorList>
            <person name="Gaut B.S."/>
            <person name="Morton B.R."/>
            <person name="Clegg M.T."/>
            <person name="Duvall M.R."/>
        </authorList>
    </citation>
    <scope>NUCLEOTIDE SEQUENCE [LARGE SCALE GENOMIC DNA]</scope>
    <source>
        <strain evidence="2">GP69</strain>
    </source>
</reference>
<sequence length="81" mass="9355">MRLNIKPKVDEKGLNKHQLSKLIQLGYTATCNLYEGKTERIYFDTLENICKVLECSPNDILISDDPKMKKLLAYNKSDTTF</sequence>
<proteinExistence type="predicted"/>
<dbReference type="EMBL" id="OFSM01000090">
    <property type="protein sequence ID" value="SOY32886.1"/>
    <property type="molecule type" value="Genomic_DNA"/>
</dbReference>
<dbReference type="SUPFAM" id="SSF47413">
    <property type="entry name" value="lambda repressor-like DNA-binding domains"/>
    <property type="match status" value="1"/>
</dbReference>
<dbReference type="Proteomes" id="UP000236311">
    <property type="component" value="Unassembled WGS sequence"/>
</dbReference>
<dbReference type="InterPro" id="IPR001387">
    <property type="entry name" value="Cro/C1-type_HTH"/>
</dbReference>
<name>A0A2K4ZQZ5_9FIRM</name>
<dbReference type="PANTHER" id="PTHR37301">
    <property type="entry name" value="DNA-BINDING PROTEIN-RELATED"/>
    <property type="match status" value="1"/>
</dbReference>
<accession>A0A2K4ZQZ5</accession>
<protein>
    <recommendedName>
        <fullName evidence="1">HTH cro/C1-type domain-containing protein</fullName>
    </recommendedName>
</protein>
<evidence type="ECO:0000313" key="3">
    <source>
        <dbReference type="Proteomes" id="UP000236311"/>
    </source>
</evidence>
<dbReference type="RefSeq" id="WP_103242760.1">
    <property type="nucleotide sequence ID" value="NZ_JANJZD010000082.1"/>
</dbReference>
<dbReference type="OrthoDB" id="9804186at2"/>
<dbReference type="Gene3D" id="1.10.260.40">
    <property type="entry name" value="lambda repressor-like DNA-binding domains"/>
    <property type="match status" value="1"/>
</dbReference>
<dbReference type="AlphaFoldDB" id="A0A2K4ZQZ5"/>
<evidence type="ECO:0000259" key="1">
    <source>
        <dbReference type="Pfam" id="PF13443"/>
    </source>
</evidence>